<dbReference type="RefSeq" id="WP_161024449.1">
    <property type="nucleotide sequence ID" value="NZ_WWCJ01000003.1"/>
</dbReference>
<gene>
    <name evidence="1" type="ORF">GTP41_04865</name>
</gene>
<reference evidence="1 2" key="1">
    <citation type="submission" date="2019-12" db="EMBL/GenBank/DDBJ databases">
        <title>Novel species isolated from a subtropical stream in China.</title>
        <authorList>
            <person name="Lu H."/>
        </authorList>
    </citation>
    <scope>NUCLEOTIDE SEQUENCE [LARGE SCALE GENOMIC DNA]</scope>
    <source>
        <strain evidence="1 2">DS3</strain>
    </source>
</reference>
<protein>
    <submittedName>
        <fullName evidence="1">Uncharacterized protein</fullName>
    </submittedName>
</protein>
<organism evidence="1 2">
    <name type="scientific">Pseudoduganella guangdongensis</name>
    <dbReference type="NCBI Taxonomy" id="2692179"/>
    <lineage>
        <taxon>Bacteria</taxon>
        <taxon>Pseudomonadati</taxon>
        <taxon>Pseudomonadota</taxon>
        <taxon>Betaproteobacteria</taxon>
        <taxon>Burkholderiales</taxon>
        <taxon>Oxalobacteraceae</taxon>
        <taxon>Telluria group</taxon>
        <taxon>Pseudoduganella</taxon>
    </lineage>
</organism>
<evidence type="ECO:0000313" key="1">
    <source>
        <dbReference type="EMBL" id="MYN01428.1"/>
    </source>
</evidence>
<comment type="caution">
    <text evidence="1">The sequence shown here is derived from an EMBL/GenBank/DDBJ whole genome shotgun (WGS) entry which is preliminary data.</text>
</comment>
<dbReference type="AlphaFoldDB" id="A0A6N9HD07"/>
<evidence type="ECO:0000313" key="2">
    <source>
        <dbReference type="Proteomes" id="UP000448575"/>
    </source>
</evidence>
<dbReference type="EMBL" id="WWCJ01000003">
    <property type="protein sequence ID" value="MYN01428.1"/>
    <property type="molecule type" value="Genomic_DNA"/>
</dbReference>
<keyword evidence="2" id="KW-1185">Reference proteome</keyword>
<name>A0A6N9HD07_9BURK</name>
<sequence>MESQNISGERQESDESLAARFEISFDGRRYVFRQHHYDVFRDALRYAVAEHGKASFKRDTAFQPDWRAAYHPDDADESMMRMHGITFIEGHYLYGGYRYGQLCDAIAFAARHPNL</sequence>
<accession>A0A6N9HD07</accession>
<dbReference type="Proteomes" id="UP000448575">
    <property type="component" value="Unassembled WGS sequence"/>
</dbReference>
<proteinExistence type="predicted"/>